<feature type="compositionally biased region" description="Basic and acidic residues" evidence="11">
    <location>
        <begin position="534"/>
        <end position="549"/>
    </location>
</feature>
<feature type="compositionally biased region" description="Gly residues" evidence="11">
    <location>
        <begin position="389"/>
        <end position="405"/>
    </location>
</feature>
<dbReference type="SUPFAM" id="SSF52540">
    <property type="entry name" value="P-loop containing nucleoside triphosphate hydrolases"/>
    <property type="match status" value="1"/>
</dbReference>
<comment type="similarity">
    <text evidence="7">Belongs to the DEAD box helicase family.</text>
</comment>
<evidence type="ECO:0000313" key="15">
    <source>
        <dbReference type="EMBL" id="TWF54803.1"/>
    </source>
</evidence>
<evidence type="ECO:0000256" key="3">
    <source>
        <dbReference type="ARBA" id="ARBA00022741"/>
    </source>
</evidence>
<dbReference type="SMART" id="SM00490">
    <property type="entry name" value="HELICc"/>
    <property type="match status" value="1"/>
</dbReference>
<feature type="short sequence motif" description="Q motif" evidence="10">
    <location>
        <begin position="2"/>
        <end position="30"/>
    </location>
</feature>
<evidence type="ECO:0000256" key="7">
    <source>
        <dbReference type="ARBA" id="ARBA00038437"/>
    </source>
</evidence>
<feature type="compositionally biased region" description="Polar residues" evidence="11">
    <location>
        <begin position="555"/>
        <end position="573"/>
    </location>
</feature>
<feature type="region of interest" description="Disordered" evidence="11">
    <location>
        <begin position="372"/>
        <end position="602"/>
    </location>
</feature>
<evidence type="ECO:0000256" key="2">
    <source>
        <dbReference type="ARBA" id="ARBA00022490"/>
    </source>
</evidence>
<dbReference type="InterPro" id="IPR011545">
    <property type="entry name" value="DEAD/DEAH_box_helicase_dom"/>
</dbReference>
<dbReference type="GO" id="GO:0016787">
    <property type="term" value="F:hydrolase activity"/>
    <property type="evidence" value="ECO:0007669"/>
    <property type="project" value="UniProtKB-KW"/>
</dbReference>
<dbReference type="PANTHER" id="PTHR47959">
    <property type="entry name" value="ATP-DEPENDENT RNA HELICASE RHLE-RELATED"/>
    <property type="match status" value="1"/>
</dbReference>
<dbReference type="GO" id="GO:0042255">
    <property type="term" value="P:ribosome assembly"/>
    <property type="evidence" value="ECO:0007669"/>
    <property type="project" value="UniProtKB-ARBA"/>
</dbReference>
<feature type="domain" description="Helicase C-terminal" evidence="13">
    <location>
        <begin position="232"/>
        <end position="384"/>
    </location>
</feature>
<keyword evidence="16" id="KW-1185">Reference proteome</keyword>
<proteinExistence type="inferred from homology"/>
<evidence type="ECO:0000256" key="8">
    <source>
        <dbReference type="ARBA" id="ARBA00047984"/>
    </source>
</evidence>
<dbReference type="AlphaFoldDB" id="A0A561QWS1"/>
<dbReference type="Pfam" id="PF00271">
    <property type="entry name" value="Helicase_C"/>
    <property type="match status" value="1"/>
</dbReference>
<dbReference type="GO" id="GO:0005524">
    <property type="term" value="F:ATP binding"/>
    <property type="evidence" value="ECO:0007669"/>
    <property type="project" value="UniProtKB-KW"/>
</dbReference>
<protein>
    <recommendedName>
        <fullName evidence="9">DEAD-box ATP-dependent RNA helicase RhpA</fullName>
        <ecNumber evidence="1">3.6.4.13</ecNumber>
    </recommendedName>
</protein>
<dbReference type="PROSITE" id="PS51192">
    <property type="entry name" value="HELICASE_ATP_BIND_1"/>
    <property type="match status" value="1"/>
</dbReference>
<evidence type="ECO:0000259" key="14">
    <source>
        <dbReference type="PROSITE" id="PS51195"/>
    </source>
</evidence>
<evidence type="ECO:0000256" key="11">
    <source>
        <dbReference type="SAM" id="MobiDB-lite"/>
    </source>
</evidence>
<feature type="compositionally biased region" description="Basic and acidic residues" evidence="11">
    <location>
        <begin position="455"/>
        <end position="493"/>
    </location>
</feature>
<dbReference type="PROSITE" id="PS51194">
    <property type="entry name" value="HELICASE_CTER"/>
    <property type="match status" value="1"/>
</dbReference>
<name>A0A561QWS1_9HYPH</name>
<evidence type="ECO:0000256" key="9">
    <source>
        <dbReference type="ARBA" id="ARBA00074363"/>
    </source>
</evidence>
<evidence type="ECO:0000313" key="16">
    <source>
        <dbReference type="Proteomes" id="UP000320653"/>
    </source>
</evidence>
<dbReference type="GO" id="GO:0005829">
    <property type="term" value="C:cytosol"/>
    <property type="evidence" value="ECO:0007669"/>
    <property type="project" value="TreeGrafter"/>
</dbReference>
<keyword evidence="2" id="KW-0963">Cytoplasm</keyword>
<dbReference type="GO" id="GO:0003676">
    <property type="term" value="F:nucleic acid binding"/>
    <property type="evidence" value="ECO:0007669"/>
    <property type="project" value="InterPro"/>
</dbReference>
<dbReference type="InterPro" id="IPR027417">
    <property type="entry name" value="P-loop_NTPase"/>
</dbReference>
<dbReference type="PANTHER" id="PTHR47959:SF13">
    <property type="entry name" value="ATP-DEPENDENT RNA HELICASE RHLE"/>
    <property type="match status" value="1"/>
</dbReference>
<sequence>MTNFQELGLTKQLVAALFALGYETPTPIQEQAIPKLLEGRDMIGLAQTGTGKTAAFGLPLIEMLIKEQKRPDNRTARTLILAPTRELVNQIAVNLKAYVRNTPLKINAVVGGASINKQQQMLEKGTDILVATPGRLLDLVARRAIGLTTVRYLVLDEADQMLDLGFIHDLRKISKMVPAKRQTLLFSATMPKAIADLAADFLKDPVHVSVTPPGKAADKVEQYVHFVAGKNDKTELLKKSLEENPEGRAMVFMRTKHTAEKLSKHLEHIGFKVASIHGNKSQGQRERALKAFRDNEIRVLVATDVAARGIDIPGVSHVFNYDLPEVPDAYVHRIGRTARAGRDGIAIAFCAPDETGLLRDIEKLMNIEITTASGERPEALNRPARPGSKRGGNGQSRGRGNGGERSGGEGRPERRARPARKPFFEGEGAEGGARAERPARPARANGDRPNGGRPQGDRPHGDRPHGDRPKRDNRRNEDFRGQRRGEEMPRSEGDNDLAGSTTDFRPAKKQFGPQGGPRPQRKAGQGNGNGNGGNREHAAHGAHEPEAQRKAHNNGPKNAGNNGQNRHAPQSENRGPVRFGNDSRNENRGGGHEGRKRRPASA</sequence>
<accession>A0A561QWS1</accession>
<dbReference type="GO" id="GO:0003724">
    <property type="term" value="F:RNA helicase activity"/>
    <property type="evidence" value="ECO:0007669"/>
    <property type="project" value="UniProtKB-EC"/>
</dbReference>
<feature type="compositionally biased region" description="Basic and acidic residues" evidence="11">
    <location>
        <begin position="406"/>
        <end position="416"/>
    </location>
</feature>
<evidence type="ECO:0000256" key="5">
    <source>
        <dbReference type="ARBA" id="ARBA00022806"/>
    </source>
</evidence>
<comment type="catalytic activity">
    <reaction evidence="8">
        <text>ATP + H2O = ADP + phosphate + H(+)</text>
        <dbReference type="Rhea" id="RHEA:13065"/>
        <dbReference type="ChEBI" id="CHEBI:15377"/>
        <dbReference type="ChEBI" id="CHEBI:15378"/>
        <dbReference type="ChEBI" id="CHEBI:30616"/>
        <dbReference type="ChEBI" id="CHEBI:43474"/>
        <dbReference type="ChEBI" id="CHEBI:456216"/>
        <dbReference type="EC" id="3.6.4.13"/>
    </reaction>
</comment>
<evidence type="ECO:0000259" key="12">
    <source>
        <dbReference type="PROSITE" id="PS51192"/>
    </source>
</evidence>
<dbReference type="SMART" id="SM00487">
    <property type="entry name" value="DEXDc"/>
    <property type="match status" value="1"/>
</dbReference>
<dbReference type="InterPro" id="IPR050079">
    <property type="entry name" value="DEAD_box_RNA_helicase"/>
</dbReference>
<dbReference type="InterPro" id="IPR014014">
    <property type="entry name" value="RNA_helicase_DEAD_Q_motif"/>
</dbReference>
<dbReference type="InterPro" id="IPR001650">
    <property type="entry name" value="Helicase_C-like"/>
</dbReference>
<dbReference type="Pfam" id="PF00270">
    <property type="entry name" value="DEAD"/>
    <property type="match status" value="1"/>
</dbReference>
<feature type="domain" description="DEAD-box RNA helicase Q" evidence="14">
    <location>
        <begin position="2"/>
        <end position="30"/>
    </location>
</feature>
<dbReference type="FunFam" id="3.40.50.300:FF:000108">
    <property type="entry name" value="ATP-dependent RNA helicase RhlE"/>
    <property type="match status" value="1"/>
</dbReference>
<evidence type="ECO:0000256" key="6">
    <source>
        <dbReference type="ARBA" id="ARBA00022840"/>
    </source>
</evidence>
<dbReference type="EC" id="3.6.4.13" evidence="1"/>
<feature type="compositionally biased region" description="Basic and acidic residues" evidence="11">
    <location>
        <begin position="581"/>
        <end position="593"/>
    </location>
</feature>
<dbReference type="InterPro" id="IPR044742">
    <property type="entry name" value="DEAD/DEAH_RhlB"/>
</dbReference>
<dbReference type="CDD" id="cd00268">
    <property type="entry name" value="DEADc"/>
    <property type="match status" value="1"/>
</dbReference>
<keyword evidence="3" id="KW-0547">Nucleotide-binding</keyword>
<evidence type="ECO:0000256" key="4">
    <source>
        <dbReference type="ARBA" id="ARBA00022801"/>
    </source>
</evidence>
<dbReference type="EMBL" id="VIWP01000003">
    <property type="protein sequence ID" value="TWF54803.1"/>
    <property type="molecule type" value="Genomic_DNA"/>
</dbReference>
<keyword evidence="6" id="KW-0067">ATP-binding</keyword>
<keyword evidence="4" id="KW-0378">Hydrolase</keyword>
<evidence type="ECO:0000256" key="10">
    <source>
        <dbReference type="PROSITE-ProRule" id="PRU00552"/>
    </source>
</evidence>
<dbReference type="OrthoDB" id="9805696at2"/>
<gene>
    <name evidence="15" type="ORF">FHW37_103673</name>
</gene>
<dbReference type="InterPro" id="IPR014001">
    <property type="entry name" value="Helicase_ATP-bd"/>
</dbReference>
<comment type="caution">
    <text evidence="15">The sequence shown here is derived from an EMBL/GenBank/DDBJ whole genome shotgun (WGS) entry which is preliminary data.</text>
</comment>
<feature type="domain" description="Helicase ATP-binding" evidence="12">
    <location>
        <begin position="33"/>
        <end position="208"/>
    </location>
</feature>
<reference evidence="15 16" key="1">
    <citation type="submission" date="2019-06" db="EMBL/GenBank/DDBJ databases">
        <title>Sorghum-associated microbial communities from plants grown in Nebraska, USA.</title>
        <authorList>
            <person name="Schachtman D."/>
        </authorList>
    </citation>
    <scope>NUCLEOTIDE SEQUENCE [LARGE SCALE GENOMIC DNA]</scope>
    <source>
        <strain evidence="15 16">1225</strain>
    </source>
</reference>
<organism evidence="15 16">
    <name type="scientific">Neorhizobium alkalisoli</name>
    <dbReference type="NCBI Taxonomy" id="528178"/>
    <lineage>
        <taxon>Bacteria</taxon>
        <taxon>Pseudomonadati</taxon>
        <taxon>Pseudomonadota</taxon>
        <taxon>Alphaproteobacteria</taxon>
        <taxon>Hyphomicrobiales</taxon>
        <taxon>Rhizobiaceae</taxon>
        <taxon>Rhizobium/Agrobacterium group</taxon>
        <taxon>Neorhizobium</taxon>
    </lineage>
</organism>
<keyword evidence="5 15" id="KW-0347">Helicase</keyword>
<dbReference type="PROSITE" id="PS51195">
    <property type="entry name" value="Q_MOTIF"/>
    <property type="match status" value="1"/>
</dbReference>
<dbReference type="Proteomes" id="UP000320653">
    <property type="component" value="Unassembled WGS sequence"/>
</dbReference>
<dbReference type="Gene3D" id="3.40.50.300">
    <property type="entry name" value="P-loop containing nucleotide triphosphate hydrolases"/>
    <property type="match status" value="2"/>
</dbReference>
<evidence type="ECO:0000256" key="1">
    <source>
        <dbReference type="ARBA" id="ARBA00012552"/>
    </source>
</evidence>
<dbReference type="CDD" id="cd18787">
    <property type="entry name" value="SF2_C_DEAD"/>
    <property type="match status" value="1"/>
</dbReference>
<dbReference type="GO" id="GO:0009266">
    <property type="term" value="P:response to temperature stimulus"/>
    <property type="evidence" value="ECO:0007669"/>
    <property type="project" value="UniProtKB-ARBA"/>
</dbReference>
<dbReference type="RefSeq" id="WP_145637534.1">
    <property type="nucleotide sequence ID" value="NZ_VIWP01000003.1"/>
</dbReference>
<evidence type="ECO:0000259" key="13">
    <source>
        <dbReference type="PROSITE" id="PS51194"/>
    </source>
</evidence>